<dbReference type="SUPFAM" id="SSF63380">
    <property type="entry name" value="Riboflavin synthase domain-like"/>
    <property type="match status" value="1"/>
</dbReference>
<keyword evidence="2" id="KW-0813">Transport</keyword>
<accession>A0A381XKX4</accession>
<dbReference type="InterPro" id="IPR037117">
    <property type="entry name" value="Dihydroorotate_DH_ele_sf"/>
</dbReference>
<dbReference type="Pfam" id="PF10418">
    <property type="entry name" value="DHODB_Fe-S_bind"/>
    <property type="match status" value="1"/>
</dbReference>
<keyword evidence="8" id="KW-0408">Iron</keyword>
<dbReference type="SUPFAM" id="SSF52343">
    <property type="entry name" value="Ferredoxin reductase-like, C-terminal NADP-linked domain"/>
    <property type="match status" value="1"/>
</dbReference>
<keyword evidence="7" id="KW-0249">Electron transport</keyword>
<dbReference type="InterPro" id="IPR012165">
    <property type="entry name" value="Cyt_c3_hydrogenase_gsu"/>
</dbReference>
<evidence type="ECO:0000256" key="4">
    <source>
        <dbReference type="ARBA" id="ARBA00022714"/>
    </source>
</evidence>
<proteinExistence type="inferred from homology"/>
<dbReference type="Gene3D" id="2.10.240.10">
    <property type="entry name" value="Dihydroorotate dehydrogenase, electron transfer subunit"/>
    <property type="match status" value="1"/>
</dbReference>
<evidence type="ECO:0000256" key="2">
    <source>
        <dbReference type="ARBA" id="ARBA00022448"/>
    </source>
</evidence>
<dbReference type="Gene3D" id="2.40.30.10">
    <property type="entry name" value="Translation factors"/>
    <property type="match status" value="1"/>
</dbReference>
<dbReference type="InterPro" id="IPR039261">
    <property type="entry name" value="FNR_nucleotide-bd"/>
</dbReference>
<evidence type="ECO:0000313" key="12">
    <source>
        <dbReference type="EMBL" id="SVA64837.1"/>
    </source>
</evidence>
<keyword evidence="9" id="KW-0411">Iron-sulfur</keyword>
<dbReference type="InterPro" id="IPR019480">
    <property type="entry name" value="Dihydroorotate_DH_Fe-S-bd"/>
</dbReference>
<gene>
    <name evidence="12" type="ORF">METZ01_LOCUS117691</name>
</gene>
<dbReference type="InterPro" id="IPR050353">
    <property type="entry name" value="PyrK_electron_transfer"/>
</dbReference>
<keyword evidence="5" id="KW-0479">Metal-binding</keyword>
<dbReference type="GO" id="GO:0051537">
    <property type="term" value="F:2 iron, 2 sulfur cluster binding"/>
    <property type="evidence" value="ECO:0007669"/>
    <property type="project" value="UniProtKB-KW"/>
</dbReference>
<sequence length="261" mass="28516">MGKVIFNEEIAEGIYKTVFISPNISSSSIPGQFVNILPSLNWDNVMRRPMSIAGQGNDEISIIYKSVGEGTRIMANWAIGEKVDLIGPLGNYWDGYESSFPIIVGGGVGIAPILNLHNVLLEKQIDHCLIMGARHSGEHFFPHEPQNKVFLSTDDGSLGIKGNVVDALKSIYPIGKHPPNTKIFSCGPPMMMEGVRNYSHENKLDCDLALETIMACGFGICQGCTVERKAETNGVHSYRNRFALACLDGPIFNAEEIISCV</sequence>
<protein>
    <recommendedName>
        <fullName evidence="11">FAD-binding FR-type domain-containing protein</fullName>
    </recommendedName>
</protein>
<evidence type="ECO:0000256" key="9">
    <source>
        <dbReference type="ARBA" id="ARBA00023014"/>
    </source>
</evidence>
<evidence type="ECO:0000256" key="5">
    <source>
        <dbReference type="ARBA" id="ARBA00022723"/>
    </source>
</evidence>
<dbReference type="GO" id="GO:0016491">
    <property type="term" value="F:oxidoreductase activity"/>
    <property type="evidence" value="ECO:0007669"/>
    <property type="project" value="InterPro"/>
</dbReference>
<evidence type="ECO:0000256" key="3">
    <source>
        <dbReference type="ARBA" id="ARBA00022630"/>
    </source>
</evidence>
<dbReference type="Pfam" id="PF00175">
    <property type="entry name" value="NAD_binding_1"/>
    <property type="match status" value="1"/>
</dbReference>
<dbReference type="InterPro" id="IPR017927">
    <property type="entry name" value="FAD-bd_FR_type"/>
</dbReference>
<evidence type="ECO:0000259" key="11">
    <source>
        <dbReference type="PROSITE" id="PS51384"/>
    </source>
</evidence>
<dbReference type="EMBL" id="UINC01015388">
    <property type="protein sequence ID" value="SVA64837.1"/>
    <property type="molecule type" value="Genomic_DNA"/>
</dbReference>
<keyword evidence="4" id="KW-0001">2Fe-2S</keyword>
<evidence type="ECO:0000256" key="1">
    <source>
        <dbReference type="ARBA" id="ARBA00006422"/>
    </source>
</evidence>
<dbReference type="GO" id="GO:0006221">
    <property type="term" value="P:pyrimidine nucleotide biosynthetic process"/>
    <property type="evidence" value="ECO:0007669"/>
    <property type="project" value="InterPro"/>
</dbReference>
<organism evidence="12">
    <name type="scientific">marine metagenome</name>
    <dbReference type="NCBI Taxonomy" id="408172"/>
    <lineage>
        <taxon>unclassified sequences</taxon>
        <taxon>metagenomes</taxon>
        <taxon>ecological metagenomes</taxon>
    </lineage>
</organism>
<dbReference type="AlphaFoldDB" id="A0A381XKX4"/>
<dbReference type="Gene3D" id="3.40.50.80">
    <property type="entry name" value="Nucleotide-binding domain of ferredoxin-NADP reductase (FNR) module"/>
    <property type="match status" value="1"/>
</dbReference>
<evidence type="ECO:0000256" key="10">
    <source>
        <dbReference type="ARBA" id="ARBA00034078"/>
    </source>
</evidence>
<dbReference type="PANTHER" id="PTHR43513">
    <property type="entry name" value="DIHYDROOROTATE DEHYDROGENASE B (NAD(+)), ELECTRON TRANSFER SUBUNIT"/>
    <property type="match status" value="1"/>
</dbReference>
<dbReference type="InterPro" id="IPR001433">
    <property type="entry name" value="OxRdtase_FAD/NAD-bd"/>
</dbReference>
<evidence type="ECO:0000256" key="6">
    <source>
        <dbReference type="ARBA" id="ARBA00022827"/>
    </source>
</evidence>
<comment type="similarity">
    <text evidence="1">Belongs to the PyrK family.</text>
</comment>
<dbReference type="InterPro" id="IPR017938">
    <property type="entry name" value="Riboflavin_synthase-like_b-brl"/>
</dbReference>
<reference evidence="12" key="1">
    <citation type="submission" date="2018-05" db="EMBL/GenBank/DDBJ databases">
        <authorList>
            <person name="Lanie J.A."/>
            <person name="Ng W.-L."/>
            <person name="Kazmierczak K.M."/>
            <person name="Andrzejewski T.M."/>
            <person name="Davidsen T.M."/>
            <person name="Wayne K.J."/>
            <person name="Tettelin H."/>
            <person name="Glass J.I."/>
            <person name="Rusch D."/>
            <person name="Podicherti R."/>
            <person name="Tsui H.-C.T."/>
            <person name="Winkler M.E."/>
        </authorList>
    </citation>
    <scope>NUCLEOTIDE SEQUENCE</scope>
</reference>
<dbReference type="PANTHER" id="PTHR43513:SF3">
    <property type="entry name" value="DIHYDROOROTATE DEHYDROGENASE B (NAD(+)), ELECTRON TRANSFER SUBUNIT-RELATED"/>
    <property type="match status" value="1"/>
</dbReference>
<dbReference type="GO" id="GO:0046872">
    <property type="term" value="F:metal ion binding"/>
    <property type="evidence" value="ECO:0007669"/>
    <property type="project" value="UniProtKB-KW"/>
</dbReference>
<name>A0A381XKX4_9ZZZZ</name>
<comment type="cofactor">
    <cofactor evidence="10">
        <name>[2Fe-2S] cluster</name>
        <dbReference type="ChEBI" id="CHEBI:190135"/>
    </cofactor>
</comment>
<evidence type="ECO:0000256" key="8">
    <source>
        <dbReference type="ARBA" id="ARBA00023004"/>
    </source>
</evidence>
<dbReference type="PROSITE" id="PS51384">
    <property type="entry name" value="FAD_FR"/>
    <property type="match status" value="1"/>
</dbReference>
<dbReference type="GO" id="GO:0050660">
    <property type="term" value="F:flavin adenine dinucleotide binding"/>
    <property type="evidence" value="ECO:0007669"/>
    <property type="project" value="InterPro"/>
</dbReference>
<feature type="domain" description="FAD-binding FR-type" evidence="11">
    <location>
        <begin position="1"/>
        <end position="95"/>
    </location>
</feature>
<keyword evidence="6" id="KW-0274">FAD</keyword>
<dbReference type="PIRSF" id="PIRSF006816">
    <property type="entry name" value="Cyc3_hyd_g"/>
    <property type="match status" value="1"/>
</dbReference>
<keyword evidence="3" id="KW-0285">Flavoprotein</keyword>
<evidence type="ECO:0000256" key="7">
    <source>
        <dbReference type="ARBA" id="ARBA00022982"/>
    </source>
</evidence>